<dbReference type="HAMAP" id="MF_00097">
    <property type="entry name" value="TMP_synthase"/>
    <property type="match status" value="1"/>
</dbReference>
<comment type="catalytic activity">
    <reaction evidence="8 9 10">
        <text>2-[(2R,5Z)-2-carboxy-4-methylthiazol-5(2H)-ylidene]ethyl phosphate + 4-amino-2-methyl-5-(diphosphooxymethyl)pyrimidine + 2 H(+) = thiamine phosphate + CO2 + diphosphate</text>
        <dbReference type="Rhea" id="RHEA:47844"/>
        <dbReference type="ChEBI" id="CHEBI:15378"/>
        <dbReference type="ChEBI" id="CHEBI:16526"/>
        <dbReference type="ChEBI" id="CHEBI:33019"/>
        <dbReference type="ChEBI" id="CHEBI:37575"/>
        <dbReference type="ChEBI" id="CHEBI:57841"/>
        <dbReference type="ChEBI" id="CHEBI:62899"/>
        <dbReference type="EC" id="2.5.1.3"/>
    </reaction>
</comment>
<feature type="binding site" evidence="9">
    <location>
        <begin position="137"/>
        <end position="139"/>
    </location>
    <ligand>
        <name>2-[(2R,5Z)-2-carboxy-4-methylthiazol-5(2H)-ylidene]ethyl phosphate</name>
        <dbReference type="ChEBI" id="CHEBI:62899"/>
    </ligand>
</feature>
<feature type="binding site" evidence="9">
    <location>
        <position position="71"/>
    </location>
    <ligand>
        <name>4-amino-2-methyl-5-(diphosphooxymethyl)pyrimidine</name>
        <dbReference type="ChEBI" id="CHEBI:57841"/>
    </ligand>
</feature>
<dbReference type="GO" id="GO:0009228">
    <property type="term" value="P:thiamine biosynthetic process"/>
    <property type="evidence" value="ECO:0007669"/>
    <property type="project" value="UniProtKB-KW"/>
</dbReference>
<accession>A0A4P7XGN7</accession>
<evidence type="ECO:0000259" key="12">
    <source>
        <dbReference type="Pfam" id="PF02581"/>
    </source>
</evidence>
<dbReference type="CDD" id="cd00564">
    <property type="entry name" value="TMP_TenI"/>
    <property type="match status" value="1"/>
</dbReference>
<comment type="catalytic activity">
    <reaction evidence="6 9 10">
        <text>4-methyl-5-(2-phosphooxyethyl)-thiazole + 4-amino-2-methyl-5-(diphosphooxymethyl)pyrimidine + H(+) = thiamine phosphate + diphosphate</text>
        <dbReference type="Rhea" id="RHEA:22328"/>
        <dbReference type="ChEBI" id="CHEBI:15378"/>
        <dbReference type="ChEBI" id="CHEBI:33019"/>
        <dbReference type="ChEBI" id="CHEBI:37575"/>
        <dbReference type="ChEBI" id="CHEBI:57841"/>
        <dbReference type="ChEBI" id="CHEBI:58296"/>
        <dbReference type="EC" id="2.5.1.3"/>
    </reaction>
</comment>
<keyword evidence="2 9" id="KW-0808">Transferase</keyword>
<dbReference type="RefSeq" id="WP_136546632.1">
    <property type="nucleotide sequence ID" value="NZ_CP031093.1"/>
</dbReference>
<evidence type="ECO:0000256" key="6">
    <source>
        <dbReference type="ARBA" id="ARBA00047334"/>
    </source>
</evidence>
<dbReference type="EMBL" id="CP031093">
    <property type="protein sequence ID" value="QCF24927.1"/>
    <property type="molecule type" value="Genomic_DNA"/>
</dbReference>
<feature type="binding site" evidence="9">
    <location>
        <position position="110"/>
    </location>
    <ligand>
        <name>4-amino-2-methyl-5-(diphosphooxymethyl)pyrimidine</name>
        <dbReference type="ChEBI" id="CHEBI:57841"/>
    </ligand>
</feature>
<dbReference type="GO" id="GO:0004789">
    <property type="term" value="F:thiamine-phosphate diphosphorylase activity"/>
    <property type="evidence" value="ECO:0007669"/>
    <property type="project" value="UniProtKB-UniRule"/>
</dbReference>
<dbReference type="InterPro" id="IPR034291">
    <property type="entry name" value="TMP_synthase"/>
</dbReference>
<comment type="catalytic activity">
    <reaction evidence="7 9 10">
        <text>2-(2-carboxy-4-methylthiazol-5-yl)ethyl phosphate + 4-amino-2-methyl-5-(diphosphooxymethyl)pyrimidine + 2 H(+) = thiamine phosphate + CO2 + diphosphate</text>
        <dbReference type="Rhea" id="RHEA:47848"/>
        <dbReference type="ChEBI" id="CHEBI:15378"/>
        <dbReference type="ChEBI" id="CHEBI:16526"/>
        <dbReference type="ChEBI" id="CHEBI:33019"/>
        <dbReference type="ChEBI" id="CHEBI:37575"/>
        <dbReference type="ChEBI" id="CHEBI:57841"/>
        <dbReference type="ChEBI" id="CHEBI:62890"/>
        <dbReference type="EC" id="2.5.1.3"/>
    </reaction>
</comment>
<dbReference type="SUPFAM" id="SSF51391">
    <property type="entry name" value="Thiamin phosphate synthase"/>
    <property type="match status" value="1"/>
</dbReference>
<feature type="binding site" evidence="9">
    <location>
        <position position="72"/>
    </location>
    <ligand>
        <name>Mg(2+)</name>
        <dbReference type="ChEBI" id="CHEBI:18420"/>
    </ligand>
</feature>
<dbReference type="InterPro" id="IPR013785">
    <property type="entry name" value="Aldolase_TIM"/>
</dbReference>
<dbReference type="Proteomes" id="UP000298049">
    <property type="component" value="Chromosome"/>
</dbReference>
<evidence type="ECO:0000256" key="10">
    <source>
        <dbReference type="RuleBase" id="RU003826"/>
    </source>
</evidence>
<keyword evidence="5 9" id="KW-0784">Thiamine biosynthesis</keyword>
<evidence type="ECO:0000313" key="14">
    <source>
        <dbReference type="Proteomes" id="UP000298049"/>
    </source>
</evidence>
<feature type="domain" description="Thiamine phosphate synthase/TenI" evidence="12">
    <location>
        <begin position="9"/>
        <end position="188"/>
    </location>
</feature>
<comment type="caution">
    <text evidence="9">Lacks conserved residue(s) required for the propagation of feature annotation.</text>
</comment>
<dbReference type="EC" id="2.5.1.3" evidence="9"/>
<feature type="binding site" evidence="9">
    <location>
        <begin position="39"/>
        <end position="43"/>
    </location>
    <ligand>
        <name>4-amino-2-methyl-5-(diphosphooxymethyl)pyrimidine</name>
        <dbReference type="ChEBI" id="CHEBI:57841"/>
    </ligand>
</feature>
<evidence type="ECO:0000256" key="7">
    <source>
        <dbReference type="ARBA" id="ARBA00047851"/>
    </source>
</evidence>
<evidence type="ECO:0000313" key="13">
    <source>
        <dbReference type="EMBL" id="QCF24927.1"/>
    </source>
</evidence>
<feature type="binding site" evidence="9">
    <location>
        <position position="91"/>
    </location>
    <ligand>
        <name>Mg(2+)</name>
        <dbReference type="ChEBI" id="CHEBI:18420"/>
    </ligand>
</feature>
<evidence type="ECO:0000256" key="2">
    <source>
        <dbReference type="ARBA" id="ARBA00022679"/>
    </source>
</evidence>
<comment type="function">
    <text evidence="9">Condenses 4-methyl-5-(beta-hydroxyethyl)thiazole monophosphate (THZ-P) and 2-methyl-4-amino-5-hydroxymethyl pyrimidine pyrophosphate (HMP-PP) to form thiamine monophosphate (TMP).</text>
</comment>
<dbReference type="PANTHER" id="PTHR20857:SF15">
    <property type="entry name" value="THIAMINE-PHOSPHATE SYNTHASE"/>
    <property type="match status" value="1"/>
</dbReference>
<comment type="similarity">
    <text evidence="9 10">Belongs to the thiamine-phosphate synthase family.</text>
</comment>
<dbReference type="InterPro" id="IPR036206">
    <property type="entry name" value="ThiamineP_synth_sf"/>
</dbReference>
<keyword evidence="3 9" id="KW-0479">Metal-binding</keyword>
<dbReference type="Pfam" id="PF02581">
    <property type="entry name" value="TMP-TENI"/>
    <property type="match status" value="1"/>
</dbReference>
<dbReference type="AlphaFoldDB" id="A0A4P7XGN7"/>
<dbReference type="GO" id="GO:0009229">
    <property type="term" value="P:thiamine diphosphate biosynthetic process"/>
    <property type="evidence" value="ECO:0007669"/>
    <property type="project" value="UniProtKB-UniRule"/>
</dbReference>
<dbReference type="GO" id="GO:0005737">
    <property type="term" value="C:cytoplasm"/>
    <property type="evidence" value="ECO:0007669"/>
    <property type="project" value="TreeGrafter"/>
</dbReference>
<dbReference type="UniPathway" id="UPA00060">
    <property type="reaction ID" value="UER00141"/>
</dbReference>
<dbReference type="KEGG" id="hmi:soil367_02615"/>
<gene>
    <name evidence="9" type="primary">thiE</name>
    <name evidence="13" type="ORF">soil367_02615</name>
</gene>
<dbReference type="PANTHER" id="PTHR20857">
    <property type="entry name" value="THIAMINE-PHOSPHATE PYROPHOSPHORYLASE"/>
    <property type="match status" value="1"/>
</dbReference>
<comment type="pathway">
    <text evidence="1 9 11">Cofactor biosynthesis; thiamine diphosphate biosynthesis; thiamine phosphate from 4-amino-2-methyl-5-diphosphomethylpyrimidine and 4-methyl-5-(2-phosphoethyl)-thiazole: step 1/1.</text>
</comment>
<feature type="binding site" evidence="9">
    <location>
        <position position="166"/>
    </location>
    <ligand>
        <name>2-[(2R,5Z)-2-carboxy-4-methylthiazol-5(2H)-ylidene]ethyl phosphate</name>
        <dbReference type="ChEBI" id="CHEBI:62899"/>
    </ligand>
</feature>
<dbReference type="Gene3D" id="3.20.20.70">
    <property type="entry name" value="Aldolase class I"/>
    <property type="match status" value="1"/>
</dbReference>
<evidence type="ECO:0000256" key="3">
    <source>
        <dbReference type="ARBA" id="ARBA00022723"/>
    </source>
</evidence>
<feature type="binding site" evidence="9">
    <location>
        <position position="140"/>
    </location>
    <ligand>
        <name>4-amino-2-methyl-5-(diphosphooxymethyl)pyrimidine</name>
        <dbReference type="ChEBI" id="CHEBI:57841"/>
    </ligand>
</feature>
<sequence length="223" mass="23316">MVSLPSCGLYAITDAALLPGEQLFAGVEAALRGGAAMVQYRDKTASAKERRQRAGRLLAVCRSHQRPLIINDDLALALELDADGVHLGQDDGDLHAARAALGPQKLLGATCHGSLDLARSASGSGCDYLAFGRFFGSQTKSHAVPAPLAVLAAAQELQLPLVAIGGISLDNAGQALTAGADFLAVVNGLFGADDIEARAREFIQLIHAARTRDEQPRSPHDSF</sequence>
<protein>
    <recommendedName>
        <fullName evidence="9">Thiamine-phosphate synthase</fullName>
        <shortName evidence="9">TP synthase</shortName>
        <shortName evidence="9">TPS</shortName>
        <ecNumber evidence="9">2.5.1.3</ecNumber>
    </recommendedName>
    <alternativeName>
        <fullName evidence="9">Thiamine-phosphate pyrophosphorylase</fullName>
        <shortName evidence="9">TMP pyrophosphorylase</shortName>
        <shortName evidence="9">TMP-PPase</shortName>
    </alternativeName>
</protein>
<keyword evidence="4 9" id="KW-0460">Magnesium</keyword>
<evidence type="ECO:0000256" key="8">
    <source>
        <dbReference type="ARBA" id="ARBA00047883"/>
    </source>
</evidence>
<evidence type="ECO:0000256" key="1">
    <source>
        <dbReference type="ARBA" id="ARBA00005165"/>
    </source>
</evidence>
<evidence type="ECO:0000256" key="9">
    <source>
        <dbReference type="HAMAP-Rule" id="MF_00097"/>
    </source>
</evidence>
<keyword evidence="14" id="KW-1185">Reference proteome</keyword>
<evidence type="ECO:0000256" key="5">
    <source>
        <dbReference type="ARBA" id="ARBA00022977"/>
    </source>
</evidence>
<dbReference type="InterPro" id="IPR022998">
    <property type="entry name" value="ThiamineP_synth_TenI"/>
</dbReference>
<dbReference type="OrthoDB" id="9789949at2"/>
<dbReference type="NCBIfam" id="TIGR00693">
    <property type="entry name" value="thiE"/>
    <property type="match status" value="1"/>
</dbReference>
<dbReference type="GO" id="GO:0000287">
    <property type="term" value="F:magnesium ion binding"/>
    <property type="evidence" value="ECO:0007669"/>
    <property type="project" value="UniProtKB-UniRule"/>
</dbReference>
<proteinExistence type="inferred from homology"/>
<organism evidence="13 14">
    <name type="scientific">Hydrocarboniclastica marina</name>
    <dbReference type="NCBI Taxonomy" id="2259620"/>
    <lineage>
        <taxon>Bacteria</taxon>
        <taxon>Pseudomonadati</taxon>
        <taxon>Pseudomonadota</taxon>
        <taxon>Gammaproteobacteria</taxon>
        <taxon>Alteromonadales</taxon>
        <taxon>Alteromonadaceae</taxon>
        <taxon>Hydrocarboniclastica</taxon>
    </lineage>
</organism>
<evidence type="ECO:0000256" key="11">
    <source>
        <dbReference type="RuleBase" id="RU004253"/>
    </source>
</evidence>
<comment type="cofactor">
    <cofactor evidence="9">
        <name>Mg(2+)</name>
        <dbReference type="ChEBI" id="CHEBI:18420"/>
    </cofactor>
    <text evidence="9">Binds 1 Mg(2+) ion per subunit.</text>
</comment>
<reference evidence="13 14" key="1">
    <citation type="submission" date="2018-07" db="EMBL/GenBank/DDBJ databases">
        <title>Marsedoiliclastica nanhaica gen. nov. sp. nov., a novel marine hydrocarbonoclastic bacterium isolated from an in-situ enriched hydrocarbon-degrading consortium in deep-sea sediment.</title>
        <authorList>
            <person name="Dong C."/>
            <person name="Ma T."/>
            <person name="Liu R."/>
            <person name="Shao Z."/>
        </authorList>
    </citation>
    <scope>NUCLEOTIDE SEQUENCE [LARGE SCALE GENOMIC DNA]</scope>
    <source>
        <strain evidence="14">soil36-7</strain>
    </source>
</reference>
<name>A0A4P7XGN7_9ALTE</name>
<evidence type="ECO:0000256" key="4">
    <source>
        <dbReference type="ARBA" id="ARBA00022842"/>
    </source>
</evidence>